<proteinExistence type="predicted"/>
<evidence type="ECO:0000313" key="1">
    <source>
        <dbReference type="EMBL" id="PIP16700.1"/>
    </source>
</evidence>
<comment type="caution">
    <text evidence="1">The sequence shown here is derived from an EMBL/GenBank/DDBJ whole genome shotgun (WGS) entry which is preliminary data.</text>
</comment>
<reference evidence="1 2" key="1">
    <citation type="submission" date="2017-09" db="EMBL/GenBank/DDBJ databases">
        <title>Depth-based differentiation of microbial function through sediment-hosted aquifers and enrichment of novel symbionts in the deep terrestrial subsurface.</title>
        <authorList>
            <person name="Probst A.J."/>
            <person name="Ladd B."/>
            <person name="Jarett J.K."/>
            <person name="Geller-Mcgrath D.E."/>
            <person name="Sieber C.M."/>
            <person name="Emerson J.B."/>
            <person name="Anantharaman K."/>
            <person name="Thomas B.C."/>
            <person name="Malmstrom R."/>
            <person name="Stieglmeier M."/>
            <person name="Klingl A."/>
            <person name="Woyke T."/>
            <person name="Ryan C.M."/>
            <person name="Banfield J.F."/>
        </authorList>
    </citation>
    <scope>NUCLEOTIDE SEQUENCE [LARGE SCALE GENOMIC DNA]</scope>
    <source>
        <strain evidence="1">CG23_combo_of_CG06-09_8_20_14_all_48_7</strain>
    </source>
</reference>
<dbReference type="Proteomes" id="UP000230392">
    <property type="component" value="Unassembled WGS sequence"/>
</dbReference>
<dbReference type="Pfam" id="PF20660">
    <property type="entry name" value="DUF6812"/>
    <property type="match status" value="1"/>
</dbReference>
<dbReference type="InterPro" id="IPR049210">
    <property type="entry name" value="DUF6812"/>
</dbReference>
<organism evidence="1 2">
    <name type="scientific">bacterium (Candidatus Ratteibacteria) CG23_combo_of_CG06-09_8_20_14_all_48_7</name>
    <dbReference type="NCBI Taxonomy" id="2014292"/>
    <lineage>
        <taxon>Bacteria</taxon>
        <taxon>Candidatus Ratteibacteria</taxon>
    </lineage>
</organism>
<dbReference type="EMBL" id="PCRF01000030">
    <property type="protein sequence ID" value="PIP16700.1"/>
    <property type="molecule type" value="Genomic_DNA"/>
</dbReference>
<gene>
    <name evidence="1" type="ORF">COX46_00615</name>
</gene>
<protein>
    <submittedName>
        <fullName evidence="1">Uncharacterized protein</fullName>
    </submittedName>
</protein>
<accession>A0A2G9YBV1</accession>
<sequence length="92" mass="10655">MDFEDEEKRRVSKGLSPEMEKVRVGILVGPYRVEGVIHLHKEGRLSDFINAPTRLFIPVVDAKFYEIATNRLVEERAFVSINRTSISLFYPM</sequence>
<name>A0A2G9YBV1_9BACT</name>
<dbReference type="AlphaFoldDB" id="A0A2G9YBV1"/>
<evidence type="ECO:0000313" key="2">
    <source>
        <dbReference type="Proteomes" id="UP000230392"/>
    </source>
</evidence>